<evidence type="ECO:0000313" key="2">
    <source>
        <dbReference type="EMBL" id="CQR71691.1"/>
    </source>
</evidence>
<proteinExistence type="predicted"/>
<feature type="domain" description="Baseplate protein J-like barrel" evidence="1">
    <location>
        <begin position="101"/>
        <end position="179"/>
    </location>
</feature>
<dbReference type="AlphaFoldDB" id="A0A0U1KWE1"/>
<sequence length="391" mass="41730">MAYFTPYIDSAGLHIPTYTDIRDDLIEQAKSIYGQDIYLENDSMDYQYLSVFALKISDTLQAVQLAYNNRSPSTSIGSALDAVVKINGIYRKMASYSTCSVTLMGTSGTLITDGIVQDASGYNWSLPASVTISNTGSITVTATCQTIGAISAQIGDITKIITPTKGWISVTNNVIASTGQAVEVDSALRSRQAISTENPSQTILDGIFGAISSLESVTRLKLYENDTGEVDADGLPPHSLTAVVEGGKDEDIANAIYVRKTPGAYTNGTTALLINNDRGQTFLIRFYRPAYVIVDTTITLKALAGYTTATTDAIKAAVANYQDSLQIGDDLSISSTWGAALSVIPSLKKPLFSITSLTIGRHGQYQSAADIVTSFNEVTQGDTENIVVNIV</sequence>
<evidence type="ECO:0000259" key="1">
    <source>
        <dbReference type="Pfam" id="PF04865"/>
    </source>
</evidence>
<organism evidence="2 3">
    <name type="scientific">Sporomusa ovata</name>
    <dbReference type="NCBI Taxonomy" id="2378"/>
    <lineage>
        <taxon>Bacteria</taxon>
        <taxon>Bacillati</taxon>
        <taxon>Bacillota</taxon>
        <taxon>Negativicutes</taxon>
        <taxon>Selenomonadales</taxon>
        <taxon>Sporomusaceae</taxon>
        <taxon>Sporomusa</taxon>
    </lineage>
</organism>
<dbReference type="RefSeq" id="WP_021168777.1">
    <property type="nucleotide sequence ID" value="NZ_CTRP01000005.1"/>
</dbReference>
<protein>
    <recommendedName>
        <fullName evidence="1">Baseplate protein J-like barrel domain-containing protein</fullName>
    </recommendedName>
</protein>
<dbReference type="InterPro" id="IPR006949">
    <property type="entry name" value="Barrel_Baseplate_J-like"/>
</dbReference>
<name>A0A0U1KWE1_9FIRM</name>
<dbReference type="EMBL" id="CTRP01000005">
    <property type="protein sequence ID" value="CQR71691.1"/>
    <property type="molecule type" value="Genomic_DNA"/>
</dbReference>
<dbReference type="InterPro" id="IPR052399">
    <property type="entry name" value="Phage_Baseplate_Assmbl_Protein"/>
</dbReference>
<gene>
    <name evidence="2" type="ORF">SpAn4DRAFT_3557</name>
</gene>
<dbReference type="Pfam" id="PF04865">
    <property type="entry name" value="Baseplate_J"/>
    <property type="match status" value="1"/>
</dbReference>
<keyword evidence="3" id="KW-1185">Reference proteome</keyword>
<reference evidence="3" key="1">
    <citation type="submission" date="2015-03" db="EMBL/GenBank/DDBJ databases">
        <authorList>
            <person name="Nijsse Bart"/>
        </authorList>
    </citation>
    <scope>NUCLEOTIDE SEQUENCE [LARGE SCALE GENOMIC DNA]</scope>
</reference>
<dbReference type="Proteomes" id="UP000049855">
    <property type="component" value="Unassembled WGS sequence"/>
</dbReference>
<dbReference type="PANTHER" id="PTHR37829:SF3">
    <property type="entry name" value="PROTEIN JAYE-RELATED"/>
    <property type="match status" value="1"/>
</dbReference>
<dbReference type="PANTHER" id="PTHR37829">
    <property type="entry name" value="PHAGE-LIKE ELEMENT PBSX PROTEIN XKDT"/>
    <property type="match status" value="1"/>
</dbReference>
<evidence type="ECO:0000313" key="3">
    <source>
        <dbReference type="Proteomes" id="UP000049855"/>
    </source>
</evidence>
<accession>A0A0U1KWE1</accession>